<gene>
    <name evidence="4" type="primary">purN</name>
    <name evidence="6" type="ORF">JI749_11635</name>
</gene>
<protein>
    <recommendedName>
        <fullName evidence="4">Phosphoribosylglycinamide formyltransferase</fullName>
        <ecNumber evidence="4">2.1.2.2</ecNumber>
    </recommendedName>
    <alternativeName>
        <fullName evidence="4">5'-phosphoribosylglycinamide transformylase</fullName>
    </alternativeName>
    <alternativeName>
        <fullName evidence="4">GAR transformylase</fullName>
        <shortName evidence="4">GART</shortName>
    </alternativeName>
</protein>
<evidence type="ECO:0000256" key="1">
    <source>
        <dbReference type="ARBA" id="ARBA00005054"/>
    </source>
</evidence>
<comment type="pathway">
    <text evidence="1 4">Purine metabolism; IMP biosynthesis via de novo pathway; N(2)-formyl-N(1)-(5-phospho-D-ribosyl)glycinamide from N(1)-(5-phospho-D-ribosyl)glycinamide (10-formyl THF route): step 1/1.</text>
</comment>
<feature type="domain" description="Formyl transferase N-terminal" evidence="5">
    <location>
        <begin position="4"/>
        <end position="184"/>
    </location>
</feature>
<dbReference type="CDD" id="cd08645">
    <property type="entry name" value="FMT_core_GART"/>
    <property type="match status" value="1"/>
</dbReference>
<dbReference type="PANTHER" id="PTHR43369:SF2">
    <property type="entry name" value="PHOSPHORIBOSYLGLYCINAMIDE FORMYLTRANSFERASE"/>
    <property type="match status" value="1"/>
</dbReference>
<feature type="binding site" evidence="4">
    <location>
        <position position="109"/>
    </location>
    <ligand>
        <name>(6R)-10-formyltetrahydrofolate</name>
        <dbReference type="ChEBI" id="CHEBI:195366"/>
    </ligand>
</feature>
<keyword evidence="7" id="KW-1185">Reference proteome</keyword>
<evidence type="ECO:0000256" key="2">
    <source>
        <dbReference type="ARBA" id="ARBA00022679"/>
    </source>
</evidence>
<comment type="function">
    <text evidence="4">Catalyzes the transfer of a formyl group from 10-formyltetrahydrofolate to 5-phospho-ribosyl-glycinamide (GAR), producing 5-phospho-ribosyl-N-formylglycinamide (FGAR) and tetrahydrofolate.</text>
</comment>
<dbReference type="SUPFAM" id="SSF53328">
    <property type="entry name" value="Formyltransferase"/>
    <property type="match status" value="1"/>
</dbReference>
<evidence type="ECO:0000313" key="7">
    <source>
        <dbReference type="Proteomes" id="UP000595460"/>
    </source>
</evidence>
<feature type="site" description="Raises pKa of active site His" evidence="4">
    <location>
        <position position="147"/>
    </location>
</feature>
<dbReference type="NCBIfam" id="TIGR00639">
    <property type="entry name" value="PurN"/>
    <property type="match status" value="1"/>
</dbReference>
<dbReference type="InterPro" id="IPR004607">
    <property type="entry name" value="GART"/>
</dbReference>
<feature type="active site" description="Proton donor" evidence="4">
    <location>
        <position position="111"/>
    </location>
</feature>
<dbReference type="GO" id="GO:0004644">
    <property type="term" value="F:phosphoribosylglycinamide formyltransferase activity"/>
    <property type="evidence" value="ECO:0007669"/>
    <property type="project" value="UniProtKB-EC"/>
</dbReference>
<dbReference type="RefSeq" id="WP_201653843.1">
    <property type="nucleotide sequence ID" value="NZ_CP068047.1"/>
</dbReference>
<reference evidence="6 7" key="1">
    <citation type="submission" date="2021-01" db="EMBL/GenBank/DDBJ databases">
        <title>Genome seq and assembly of Devosia sp. G19.</title>
        <authorList>
            <person name="Chhetri G."/>
        </authorList>
    </citation>
    <scope>NUCLEOTIDE SEQUENCE [LARGE SCALE GENOMIC DNA]</scope>
    <source>
        <strain evidence="6 7">G19</strain>
    </source>
</reference>
<feature type="binding site" evidence="4">
    <location>
        <position position="67"/>
    </location>
    <ligand>
        <name>(6R)-10-formyltetrahydrofolate</name>
        <dbReference type="ChEBI" id="CHEBI:195366"/>
    </ligand>
</feature>
<comment type="similarity">
    <text evidence="4">Belongs to the GART family.</text>
</comment>
<keyword evidence="3 4" id="KW-0658">Purine biosynthesis</keyword>
<accession>A0ABX7BU10</accession>
<dbReference type="PANTHER" id="PTHR43369">
    <property type="entry name" value="PHOSPHORIBOSYLGLYCINAMIDE FORMYLTRANSFERASE"/>
    <property type="match status" value="1"/>
</dbReference>
<dbReference type="InterPro" id="IPR002376">
    <property type="entry name" value="Formyl_transf_N"/>
</dbReference>
<dbReference type="EC" id="2.1.2.2" evidence="4"/>
<feature type="binding site" evidence="4">
    <location>
        <begin position="14"/>
        <end position="16"/>
    </location>
    <ligand>
        <name>N(1)-(5-phospho-beta-D-ribosyl)glycinamide</name>
        <dbReference type="ChEBI" id="CHEBI:143788"/>
    </ligand>
</feature>
<comment type="catalytic activity">
    <reaction evidence="4">
        <text>N(1)-(5-phospho-beta-D-ribosyl)glycinamide + (6R)-10-formyltetrahydrofolate = N(2)-formyl-N(1)-(5-phospho-beta-D-ribosyl)glycinamide + (6S)-5,6,7,8-tetrahydrofolate + H(+)</text>
        <dbReference type="Rhea" id="RHEA:15053"/>
        <dbReference type="ChEBI" id="CHEBI:15378"/>
        <dbReference type="ChEBI" id="CHEBI:57453"/>
        <dbReference type="ChEBI" id="CHEBI:143788"/>
        <dbReference type="ChEBI" id="CHEBI:147286"/>
        <dbReference type="ChEBI" id="CHEBI:195366"/>
        <dbReference type="EC" id="2.1.2.2"/>
    </reaction>
</comment>
<keyword evidence="2 4" id="KW-0808">Transferase</keyword>
<dbReference type="EMBL" id="CP068047">
    <property type="protein sequence ID" value="QQR35027.1"/>
    <property type="molecule type" value="Genomic_DNA"/>
</dbReference>
<dbReference type="HAMAP" id="MF_01930">
    <property type="entry name" value="PurN"/>
    <property type="match status" value="1"/>
</dbReference>
<evidence type="ECO:0000256" key="4">
    <source>
        <dbReference type="HAMAP-Rule" id="MF_01930"/>
    </source>
</evidence>
<evidence type="ECO:0000256" key="3">
    <source>
        <dbReference type="ARBA" id="ARBA00022755"/>
    </source>
</evidence>
<organism evidence="6 7">
    <name type="scientific">Devosia oryziradicis</name>
    <dbReference type="NCBI Taxonomy" id="2801335"/>
    <lineage>
        <taxon>Bacteria</taxon>
        <taxon>Pseudomonadati</taxon>
        <taxon>Pseudomonadota</taxon>
        <taxon>Alphaproteobacteria</taxon>
        <taxon>Hyphomicrobiales</taxon>
        <taxon>Devosiaceae</taxon>
        <taxon>Devosia</taxon>
    </lineage>
</organism>
<dbReference type="InterPro" id="IPR036477">
    <property type="entry name" value="Formyl_transf_N_sf"/>
</dbReference>
<sequence length="196" mass="21257">MSRKRVAILISGRGSNMAALIDAAEAPDYPAEIVGVFSNKLDAPGLDFARDHGIPTAAVSHKDFASREAFDAVIDETLAGWNVDYVCLAGFMRIFSAGFAQKWVGRMLNIHPSLLPLHKGLKPQQQALDAGDVESGCTVHWVIPDLDDGPTILQARVPVELGDTADTLAERILVEEHKTYPRALAMVVRGEIRFPG</sequence>
<dbReference type="Proteomes" id="UP000595460">
    <property type="component" value="Chromosome"/>
</dbReference>
<evidence type="ECO:0000259" key="5">
    <source>
        <dbReference type="Pfam" id="PF00551"/>
    </source>
</evidence>
<name>A0ABX7BU10_9HYPH</name>
<dbReference type="Pfam" id="PF00551">
    <property type="entry name" value="Formyl_trans_N"/>
    <property type="match status" value="1"/>
</dbReference>
<dbReference type="Gene3D" id="3.40.50.170">
    <property type="entry name" value="Formyl transferase, N-terminal domain"/>
    <property type="match status" value="1"/>
</dbReference>
<evidence type="ECO:0000313" key="6">
    <source>
        <dbReference type="EMBL" id="QQR35027.1"/>
    </source>
</evidence>
<comment type="caution">
    <text evidence="4">Lacks conserved residue(s) required for the propagation of feature annotation.</text>
</comment>
<proteinExistence type="inferred from homology"/>